<dbReference type="AlphaFoldDB" id="A0A812L8S8"/>
<organism evidence="2 3">
    <name type="scientific">Symbiodinium natans</name>
    <dbReference type="NCBI Taxonomy" id="878477"/>
    <lineage>
        <taxon>Eukaryota</taxon>
        <taxon>Sar</taxon>
        <taxon>Alveolata</taxon>
        <taxon>Dinophyceae</taxon>
        <taxon>Suessiales</taxon>
        <taxon>Symbiodiniaceae</taxon>
        <taxon>Symbiodinium</taxon>
    </lineage>
</organism>
<evidence type="ECO:0000313" key="2">
    <source>
        <dbReference type="EMBL" id="CAE7237214.1"/>
    </source>
</evidence>
<sequence length="309" mass="33442">MSHLEPNSFDVSSVGRQTNSKKETCPAYSFGTSSREVASMKVFLSPKLTGRAKTGLNSPGPIYDVPTVVGAGPGYAFPQEEQRPHIGGAQYPDSSVDLTCAVVDSQKVKFHGPSFVRFGTESRMAHKNAQILVTNPNLMLGKESPGAAEYSPQDKPVYRQQPKFSFGPVEERVPFVKTPPRLMLPATGTPRTVGPASHRQPAGLGRQPLSARRSSPSWSLSGSFMPSKNDEGPMLDTAPQYSCLGKQVNSTSKTSANCTFGKATREKRSKMTVCMTQTDRGPAGTMAKQQFHMDLPRTAPERGVIRHGL</sequence>
<dbReference type="PANTHER" id="PTHR40429">
    <property type="entry name" value="FLAGELLAR ASSOCIATED PROTEIN"/>
    <property type="match status" value="1"/>
</dbReference>
<dbReference type="Proteomes" id="UP000604046">
    <property type="component" value="Unassembled WGS sequence"/>
</dbReference>
<feature type="region of interest" description="Disordered" evidence="1">
    <location>
        <begin position="180"/>
        <end position="233"/>
    </location>
</feature>
<dbReference type="EMBL" id="CAJNDS010000846">
    <property type="protein sequence ID" value="CAE7237214.1"/>
    <property type="molecule type" value="Genomic_DNA"/>
</dbReference>
<reference evidence="2" key="1">
    <citation type="submission" date="2021-02" db="EMBL/GenBank/DDBJ databases">
        <authorList>
            <person name="Dougan E. K."/>
            <person name="Rhodes N."/>
            <person name="Thang M."/>
            <person name="Chan C."/>
        </authorList>
    </citation>
    <scope>NUCLEOTIDE SEQUENCE</scope>
</reference>
<dbReference type="PANTHER" id="PTHR40429:SF1">
    <property type="entry name" value="FLAGELLAR ASSOCIATED PROTEIN"/>
    <property type="match status" value="1"/>
</dbReference>
<accession>A0A812L8S8</accession>
<feature type="region of interest" description="Disordered" evidence="1">
    <location>
        <begin position="1"/>
        <end position="28"/>
    </location>
</feature>
<name>A0A812L8S8_9DINO</name>
<evidence type="ECO:0000256" key="1">
    <source>
        <dbReference type="SAM" id="MobiDB-lite"/>
    </source>
</evidence>
<feature type="compositionally biased region" description="Polar residues" evidence="1">
    <location>
        <begin position="9"/>
        <end position="18"/>
    </location>
</feature>
<gene>
    <name evidence="2" type="ORF">SNAT2548_LOCUS10290</name>
</gene>
<evidence type="ECO:0000313" key="3">
    <source>
        <dbReference type="Proteomes" id="UP000604046"/>
    </source>
</evidence>
<feature type="compositionally biased region" description="Low complexity" evidence="1">
    <location>
        <begin position="208"/>
        <end position="227"/>
    </location>
</feature>
<protein>
    <submittedName>
        <fullName evidence="2">Uncharacterized protein</fullName>
    </submittedName>
</protein>
<dbReference type="OrthoDB" id="406368at2759"/>
<proteinExistence type="predicted"/>
<keyword evidence="3" id="KW-1185">Reference proteome</keyword>
<comment type="caution">
    <text evidence="2">The sequence shown here is derived from an EMBL/GenBank/DDBJ whole genome shotgun (WGS) entry which is preliminary data.</text>
</comment>